<name>A0ABV3AU08_9ACTN</name>
<dbReference type="SUPFAM" id="SSF53756">
    <property type="entry name" value="UDP-Glycosyltransferase/glycogen phosphorylase"/>
    <property type="match status" value="1"/>
</dbReference>
<feature type="domain" description="Erythromycin biosynthesis protein CIII-like C-terminal" evidence="2">
    <location>
        <begin position="293"/>
        <end position="376"/>
    </location>
</feature>
<accession>A0ABV3AU08</accession>
<keyword evidence="1" id="KW-0808">Transferase</keyword>
<protein>
    <submittedName>
        <fullName evidence="3">Glycosyltransferase</fullName>
    </submittedName>
</protein>
<evidence type="ECO:0000256" key="1">
    <source>
        <dbReference type="ARBA" id="ARBA00022679"/>
    </source>
</evidence>
<reference evidence="3 4" key="1">
    <citation type="submission" date="2024-06" db="EMBL/GenBank/DDBJ databases">
        <title>The Natural Products Discovery Center: Release of the First 8490 Sequenced Strains for Exploring Actinobacteria Biosynthetic Diversity.</title>
        <authorList>
            <person name="Kalkreuter E."/>
            <person name="Kautsar S.A."/>
            <person name="Yang D."/>
            <person name="Bader C.D."/>
            <person name="Teijaro C.N."/>
            <person name="Fluegel L."/>
            <person name="Davis C.M."/>
            <person name="Simpson J.R."/>
            <person name="Lauterbach L."/>
            <person name="Steele A.D."/>
            <person name="Gui C."/>
            <person name="Meng S."/>
            <person name="Li G."/>
            <person name="Viehrig K."/>
            <person name="Ye F."/>
            <person name="Su P."/>
            <person name="Kiefer A.F."/>
            <person name="Nichols A."/>
            <person name="Cepeda A.J."/>
            <person name="Yan W."/>
            <person name="Fan B."/>
            <person name="Jiang Y."/>
            <person name="Adhikari A."/>
            <person name="Zheng C.-J."/>
            <person name="Schuster L."/>
            <person name="Cowan T.M."/>
            <person name="Smanski M.J."/>
            <person name="Chevrette M.G."/>
            <person name="De Carvalho L.P.S."/>
            <person name="Shen B."/>
        </authorList>
    </citation>
    <scope>NUCLEOTIDE SEQUENCE [LARGE SCALE GENOMIC DNA]</scope>
    <source>
        <strain evidence="3 4">NPDC046851</strain>
    </source>
</reference>
<evidence type="ECO:0000313" key="4">
    <source>
        <dbReference type="Proteomes" id="UP001551189"/>
    </source>
</evidence>
<evidence type="ECO:0000313" key="3">
    <source>
        <dbReference type="EMBL" id="MEU6800655.1"/>
    </source>
</evidence>
<dbReference type="PANTHER" id="PTHR48050:SF13">
    <property type="entry name" value="STEROL 3-BETA-GLUCOSYLTRANSFERASE UGT80A2"/>
    <property type="match status" value="1"/>
</dbReference>
<dbReference type="EMBL" id="JBEYXT010000018">
    <property type="protein sequence ID" value="MEU6800655.1"/>
    <property type="molecule type" value="Genomic_DNA"/>
</dbReference>
<dbReference type="Proteomes" id="UP001551189">
    <property type="component" value="Unassembled WGS sequence"/>
</dbReference>
<dbReference type="Gene3D" id="3.40.50.2000">
    <property type="entry name" value="Glycogen Phosphorylase B"/>
    <property type="match status" value="2"/>
</dbReference>
<dbReference type="InterPro" id="IPR010610">
    <property type="entry name" value="EryCIII-like_C"/>
</dbReference>
<comment type="caution">
    <text evidence="3">The sequence shown here is derived from an EMBL/GenBank/DDBJ whole genome shotgun (WGS) entry which is preliminary data.</text>
</comment>
<dbReference type="CDD" id="cd03784">
    <property type="entry name" value="GT1_Gtf-like"/>
    <property type="match status" value="1"/>
</dbReference>
<gene>
    <name evidence="3" type="ORF">ABZ931_06505</name>
</gene>
<dbReference type="InterPro" id="IPR002213">
    <property type="entry name" value="UDP_glucos_trans"/>
</dbReference>
<proteinExistence type="predicted"/>
<dbReference type="Pfam" id="PF06722">
    <property type="entry name" value="EryCIII-like_C"/>
    <property type="match status" value="1"/>
</dbReference>
<evidence type="ECO:0000259" key="2">
    <source>
        <dbReference type="Pfam" id="PF06722"/>
    </source>
</evidence>
<dbReference type="InterPro" id="IPR050426">
    <property type="entry name" value="Glycosyltransferase_28"/>
</dbReference>
<keyword evidence="4" id="KW-1185">Reference proteome</keyword>
<dbReference type="RefSeq" id="WP_359691627.1">
    <property type="nucleotide sequence ID" value="NZ_JBEYXT010000018.1"/>
</dbReference>
<dbReference type="PANTHER" id="PTHR48050">
    <property type="entry name" value="STEROL 3-BETA-GLUCOSYLTRANSFERASE"/>
    <property type="match status" value="1"/>
</dbReference>
<sequence>MRVLLMSYGSRGDVEPLAGLAVRLRELGAEAVVCAPPDEEFAELLARVGVPHVPFGPSVRALAVGAKPPTQEDAFRLAASLVAAHFETVGAAAEGCDALVATGLLPAGARSVAELHGLRYVYAGFHPLGLPSPHFPPPGRPGPPAPPGMTDNRALWDLDAQRVNALYGEALNTHRAAIGLAPVDNVRDHVFTDRPWLAADPVLGPGEGVTYLDVVQTGAWILPDERPLPEDLSAWLEAGEAPVYVGFGSMAMRSPDVARVAVEAVRDRGRRVLVGRGWAGLGPIDDRDDCFAVGEVSHQALFPRVAAVVHHGGAGTTVTATRSGVPQVVVPQVVDQPYWAGRVADLGIGVAHDGPVPTYASLSAALEVALAPETGRRAKAVAATVRTDGTTVAARLLLDGAAGTDADTPLGSA</sequence>
<organism evidence="3 4">
    <name type="scientific">Streptomyces neyagawaensis</name>
    <dbReference type="NCBI Taxonomy" id="42238"/>
    <lineage>
        <taxon>Bacteria</taxon>
        <taxon>Bacillati</taxon>
        <taxon>Actinomycetota</taxon>
        <taxon>Actinomycetes</taxon>
        <taxon>Kitasatosporales</taxon>
        <taxon>Streptomycetaceae</taxon>
        <taxon>Streptomyces</taxon>
    </lineage>
</organism>